<dbReference type="EMBL" id="CP003915">
    <property type="protein sequence ID" value="AHG64609.1"/>
    <property type="molecule type" value="Genomic_DNA"/>
</dbReference>
<keyword evidence="2" id="KW-0413">Isomerase</keyword>
<accession>W0PCJ1</accession>
<dbReference type="STRING" id="1247726.MIM_c25390"/>
<dbReference type="InterPro" id="IPR013022">
    <property type="entry name" value="Xyl_isomerase-like_TIM-brl"/>
</dbReference>
<feature type="domain" description="Xylose isomerase-like TIM barrel" evidence="1">
    <location>
        <begin position="33"/>
        <end position="261"/>
    </location>
</feature>
<organism evidence="2 3">
    <name type="scientific">Advenella mimigardefordensis (strain DSM 17166 / LMG 22922 / DPN7)</name>
    <dbReference type="NCBI Taxonomy" id="1247726"/>
    <lineage>
        <taxon>Bacteria</taxon>
        <taxon>Pseudomonadati</taxon>
        <taxon>Pseudomonadota</taxon>
        <taxon>Betaproteobacteria</taxon>
        <taxon>Burkholderiales</taxon>
        <taxon>Alcaligenaceae</taxon>
    </lineage>
</organism>
<dbReference type="PATRIC" id="fig|1247726.3.peg.2790"/>
<name>W0PCJ1_ADVMD</name>
<dbReference type="Proteomes" id="UP000019095">
    <property type="component" value="Chromosome"/>
</dbReference>
<dbReference type="SUPFAM" id="SSF51658">
    <property type="entry name" value="Xylose isomerase-like"/>
    <property type="match status" value="1"/>
</dbReference>
<dbReference type="KEGG" id="amim:MIM_c25390"/>
<evidence type="ECO:0000259" key="1">
    <source>
        <dbReference type="Pfam" id="PF01261"/>
    </source>
</evidence>
<dbReference type="PANTHER" id="PTHR12110">
    <property type="entry name" value="HYDROXYPYRUVATE ISOMERASE"/>
    <property type="match status" value="1"/>
</dbReference>
<gene>
    <name evidence="2" type="ORF">MIM_c25390</name>
</gene>
<dbReference type="Pfam" id="PF01261">
    <property type="entry name" value="AP_endonuc_2"/>
    <property type="match status" value="1"/>
</dbReference>
<dbReference type="HOGENOM" id="CLU_1044549_0_0_4"/>
<dbReference type="OrthoDB" id="9787068at2"/>
<dbReference type="RefSeq" id="WP_025373252.1">
    <property type="nucleotide sequence ID" value="NZ_CP003915.1"/>
</dbReference>
<dbReference type="GO" id="GO:0016853">
    <property type="term" value="F:isomerase activity"/>
    <property type="evidence" value="ECO:0007669"/>
    <property type="project" value="UniProtKB-KW"/>
</dbReference>
<dbReference type="Gene3D" id="3.20.20.150">
    <property type="entry name" value="Divalent-metal-dependent TIM barrel enzymes"/>
    <property type="match status" value="1"/>
</dbReference>
<keyword evidence="3" id="KW-1185">Reference proteome</keyword>
<dbReference type="eggNOG" id="COG1082">
    <property type="taxonomic scope" value="Bacteria"/>
</dbReference>
<dbReference type="InterPro" id="IPR036237">
    <property type="entry name" value="Xyl_isomerase-like_sf"/>
</dbReference>
<sequence>MTVMINTDDTTRQMPFYVNHYLCPPTMAAPDFFARASESGFRGVGLTQSVLQSQPHDELKETLQRFGLGISSLNSCGFFLQKGEPAIAQDELNMWFLRQAAAFGLPTLNVIVGGSSTMPLKQAREKVTLQLQHLAHTAADMGVNLMLEPLHHLNVRSKSCLNSLSQLAPIFDQIPGLTLNADLFHLWWDPDLERLLSGNFLPVGLLQICDVAMTPAQPLPRRVPLDEGHIPWRQYVRTLQQSFPDTPIELELFADQLPGRDLNELLTKSTSALLSINGETNDYCPN</sequence>
<evidence type="ECO:0000313" key="2">
    <source>
        <dbReference type="EMBL" id="AHG64609.1"/>
    </source>
</evidence>
<protein>
    <submittedName>
        <fullName evidence="2">Putative xylose isomerase-like protein</fullName>
    </submittedName>
</protein>
<dbReference type="InterPro" id="IPR050312">
    <property type="entry name" value="IolE/XylAMocC-like"/>
</dbReference>
<dbReference type="AlphaFoldDB" id="W0PCJ1"/>
<reference evidence="2 3" key="1">
    <citation type="journal article" date="2014" name="Microbiology">
        <title>Unravelling the complete genome sequence of Advenella mimigardefordensis strain DPN7T and novel insights in the catabolism of the xenobiotic polythioester precursor 3,3'-dithiodipropionate.</title>
        <authorList>
            <person name="Wubbeler J.H."/>
            <person name="Hiessl S."/>
            <person name="Schuldes J."/>
            <person name="Thurmer A."/>
            <person name="Daniel R."/>
            <person name="Steinbuchel A."/>
        </authorList>
    </citation>
    <scope>NUCLEOTIDE SEQUENCE [LARGE SCALE GENOMIC DNA]</scope>
    <source>
        <strain evidence="3">DSM 17166 / LMG 22922 / DPN7</strain>
    </source>
</reference>
<evidence type="ECO:0000313" key="3">
    <source>
        <dbReference type="Proteomes" id="UP000019095"/>
    </source>
</evidence>
<proteinExistence type="predicted"/>
<dbReference type="PANTHER" id="PTHR12110:SF52">
    <property type="entry name" value="XYLOSE ISOMERASE"/>
    <property type="match status" value="1"/>
</dbReference>